<feature type="compositionally biased region" description="Basic and acidic residues" evidence="1">
    <location>
        <begin position="82"/>
        <end position="104"/>
    </location>
</feature>
<sequence length="130" mass="15102">MEEKAEDPPFLRFHRRQPKRSPEFTGVEQEDEKEEQQHNLLHDSKISDSSVALPIQPVEEAPLESLPVDKPVDMLCDNPLENTERVENGLKVDEDQNYKEDQTSKKSQKRRRKCNPAKSDHANYLNHNAL</sequence>
<feature type="compositionally biased region" description="Basic and acidic residues" evidence="1">
    <location>
        <begin position="35"/>
        <end position="46"/>
    </location>
</feature>
<feature type="region of interest" description="Disordered" evidence="1">
    <location>
        <begin position="1"/>
        <end position="55"/>
    </location>
</feature>
<protein>
    <submittedName>
        <fullName evidence="2">Uncharacterized protein</fullName>
    </submittedName>
</protein>
<proteinExistence type="predicted"/>
<comment type="caution">
    <text evidence="2">The sequence shown here is derived from an EMBL/GenBank/DDBJ whole genome shotgun (WGS) entry which is preliminary data.</text>
</comment>
<feature type="region of interest" description="Disordered" evidence="1">
    <location>
        <begin position="79"/>
        <end position="130"/>
    </location>
</feature>
<name>A0AAD8M1I3_9APIA</name>
<evidence type="ECO:0000313" key="2">
    <source>
        <dbReference type="EMBL" id="KAK1356132.1"/>
    </source>
</evidence>
<keyword evidence="3" id="KW-1185">Reference proteome</keyword>
<evidence type="ECO:0000313" key="3">
    <source>
        <dbReference type="Proteomes" id="UP001237642"/>
    </source>
</evidence>
<reference evidence="2" key="1">
    <citation type="submission" date="2023-02" db="EMBL/GenBank/DDBJ databases">
        <title>Genome of toxic invasive species Heracleum sosnowskyi carries increased number of genes despite the absence of recent whole-genome duplications.</title>
        <authorList>
            <person name="Schelkunov M."/>
            <person name="Shtratnikova V."/>
            <person name="Makarenko M."/>
            <person name="Klepikova A."/>
            <person name="Omelchenko D."/>
            <person name="Novikova G."/>
            <person name="Obukhova E."/>
            <person name="Bogdanov V."/>
            <person name="Penin A."/>
            <person name="Logacheva M."/>
        </authorList>
    </citation>
    <scope>NUCLEOTIDE SEQUENCE</scope>
    <source>
        <strain evidence="2">Hsosn_3</strain>
        <tissue evidence="2">Leaf</tissue>
    </source>
</reference>
<organism evidence="2 3">
    <name type="scientific">Heracleum sosnowskyi</name>
    <dbReference type="NCBI Taxonomy" id="360622"/>
    <lineage>
        <taxon>Eukaryota</taxon>
        <taxon>Viridiplantae</taxon>
        <taxon>Streptophyta</taxon>
        <taxon>Embryophyta</taxon>
        <taxon>Tracheophyta</taxon>
        <taxon>Spermatophyta</taxon>
        <taxon>Magnoliopsida</taxon>
        <taxon>eudicotyledons</taxon>
        <taxon>Gunneridae</taxon>
        <taxon>Pentapetalae</taxon>
        <taxon>asterids</taxon>
        <taxon>campanulids</taxon>
        <taxon>Apiales</taxon>
        <taxon>Apiaceae</taxon>
        <taxon>Apioideae</taxon>
        <taxon>apioid superclade</taxon>
        <taxon>Tordylieae</taxon>
        <taxon>Tordyliinae</taxon>
        <taxon>Heracleum</taxon>
    </lineage>
</organism>
<feature type="compositionally biased region" description="Basic residues" evidence="1">
    <location>
        <begin position="106"/>
        <end position="115"/>
    </location>
</feature>
<accession>A0AAD8M1I3</accession>
<dbReference type="AlphaFoldDB" id="A0AAD8M1I3"/>
<reference evidence="2" key="2">
    <citation type="submission" date="2023-05" db="EMBL/GenBank/DDBJ databases">
        <authorList>
            <person name="Schelkunov M.I."/>
        </authorList>
    </citation>
    <scope>NUCLEOTIDE SEQUENCE</scope>
    <source>
        <strain evidence="2">Hsosn_3</strain>
        <tissue evidence="2">Leaf</tissue>
    </source>
</reference>
<evidence type="ECO:0000256" key="1">
    <source>
        <dbReference type="SAM" id="MobiDB-lite"/>
    </source>
</evidence>
<dbReference type="EMBL" id="JAUIZM010000011">
    <property type="protein sequence ID" value="KAK1356132.1"/>
    <property type="molecule type" value="Genomic_DNA"/>
</dbReference>
<dbReference type="Proteomes" id="UP001237642">
    <property type="component" value="Unassembled WGS sequence"/>
</dbReference>
<gene>
    <name evidence="2" type="ORF">POM88_049388</name>
</gene>